<reference evidence="2 3" key="1">
    <citation type="submission" date="2018-08" db="EMBL/GenBank/DDBJ databases">
        <title>Aphanomyces genome sequencing and annotation.</title>
        <authorList>
            <person name="Minardi D."/>
            <person name="Oidtmann B."/>
            <person name="Van Der Giezen M."/>
            <person name="Studholme D.J."/>
        </authorList>
    </citation>
    <scope>NUCLEOTIDE SEQUENCE [LARGE SCALE GENOMIC DNA]</scope>
    <source>
        <strain evidence="2 3">Yx</strain>
    </source>
</reference>
<evidence type="ECO:0000256" key="1">
    <source>
        <dbReference type="SAM" id="MobiDB-lite"/>
    </source>
</evidence>
<dbReference type="EMBL" id="QUTA01001159">
    <property type="protein sequence ID" value="RHY35815.1"/>
    <property type="molecule type" value="Genomic_DNA"/>
</dbReference>
<gene>
    <name evidence="2" type="ORF">DYB25_007559</name>
</gene>
<organism evidence="2 3">
    <name type="scientific">Aphanomyces astaci</name>
    <name type="common">Crayfish plague agent</name>
    <dbReference type="NCBI Taxonomy" id="112090"/>
    <lineage>
        <taxon>Eukaryota</taxon>
        <taxon>Sar</taxon>
        <taxon>Stramenopiles</taxon>
        <taxon>Oomycota</taxon>
        <taxon>Saprolegniomycetes</taxon>
        <taxon>Saprolegniales</taxon>
        <taxon>Verrucalvaceae</taxon>
        <taxon>Aphanomyces</taxon>
    </lineage>
</organism>
<evidence type="ECO:0000313" key="3">
    <source>
        <dbReference type="Proteomes" id="UP000266239"/>
    </source>
</evidence>
<dbReference type="AlphaFoldDB" id="A0A397C4A1"/>
<comment type="caution">
    <text evidence="2">The sequence shown here is derived from an EMBL/GenBank/DDBJ whole genome shotgun (WGS) entry which is preliminary data.</text>
</comment>
<sequence>KLLALQDRSGVAGSVLVGSNSEPEGQDLTPVSLRARAEPKGEQAYKPPKRLLLSNAPDIR</sequence>
<feature type="region of interest" description="Disordered" evidence="1">
    <location>
        <begin position="1"/>
        <end position="60"/>
    </location>
</feature>
<proteinExistence type="predicted"/>
<dbReference type="Proteomes" id="UP000266239">
    <property type="component" value="Unassembled WGS sequence"/>
</dbReference>
<name>A0A397C4A1_APHAT</name>
<accession>A0A397C4A1</accession>
<evidence type="ECO:0000313" key="2">
    <source>
        <dbReference type="EMBL" id="RHY35815.1"/>
    </source>
</evidence>
<feature type="non-terminal residue" evidence="2">
    <location>
        <position position="1"/>
    </location>
</feature>
<protein>
    <submittedName>
        <fullName evidence="2">Uncharacterized protein</fullName>
    </submittedName>
</protein>